<dbReference type="SUPFAM" id="SSF51206">
    <property type="entry name" value="cAMP-binding domain-like"/>
    <property type="match status" value="1"/>
</dbReference>
<dbReference type="AlphaFoldDB" id="W0SGN0"/>
<dbReference type="PANTHER" id="PTHR10217:SF435">
    <property type="entry name" value="POTASSIUM VOLTAGE-GATED CHANNEL PROTEIN EAG"/>
    <property type="match status" value="1"/>
</dbReference>
<dbReference type="SMART" id="SM00100">
    <property type="entry name" value="cNMP"/>
    <property type="match status" value="1"/>
</dbReference>
<dbReference type="OrthoDB" id="109585at2"/>
<feature type="domain" description="Cyclic nucleotide-binding" evidence="1">
    <location>
        <begin position="13"/>
        <end position="116"/>
    </location>
</feature>
<organism evidence="2 3">
    <name type="scientific">Sulfuritalea hydrogenivorans sk43H</name>
    <dbReference type="NCBI Taxonomy" id="1223802"/>
    <lineage>
        <taxon>Bacteria</taxon>
        <taxon>Pseudomonadati</taxon>
        <taxon>Pseudomonadota</taxon>
        <taxon>Betaproteobacteria</taxon>
        <taxon>Nitrosomonadales</taxon>
        <taxon>Sterolibacteriaceae</taxon>
        <taxon>Sulfuritalea</taxon>
    </lineage>
</organism>
<evidence type="ECO:0000313" key="2">
    <source>
        <dbReference type="EMBL" id="BAO30196.1"/>
    </source>
</evidence>
<dbReference type="InterPro" id="IPR018490">
    <property type="entry name" value="cNMP-bd_dom_sf"/>
</dbReference>
<dbReference type="PROSITE" id="PS50042">
    <property type="entry name" value="CNMP_BINDING_3"/>
    <property type="match status" value="1"/>
</dbReference>
<dbReference type="KEGG" id="shd:SUTH_02409"/>
<name>W0SGN0_9PROT</name>
<dbReference type="EMBL" id="AP012547">
    <property type="protein sequence ID" value="BAO30196.1"/>
    <property type="molecule type" value="Genomic_DNA"/>
</dbReference>
<dbReference type="RefSeq" id="WP_041099527.1">
    <property type="nucleotide sequence ID" value="NZ_AP012547.1"/>
</dbReference>
<proteinExistence type="predicted"/>
<dbReference type="InterPro" id="IPR014710">
    <property type="entry name" value="RmlC-like_jellyroll"/>
</dbReference>
<protein>
    <recommendedName>
        <fullName evidence="1">Cyclic nucleotide-binding domain-containing protein</fullName>
    </recommendedName>
</protein>
<evidence type="ECO:0000259" key="1">
    <source>
        <dbReference type="PROSITE" id="PS50042"/>
    </source>
</evidence>
<sequence>MNDLRTFLHGLPAFERFNERQLDNLLAQLRLKDFEPGHRIVVQDSQGPALYIIVSGTVEVTRHETIGGEEQEAYDARDGEVIGLLSLVSNMPSPETCTAKTKVVAAELTPERYHALYLLAPAVGHQLQYMVAVQLARDLQQKNKALRKGLAQLKPASLLERLFG</sequence>
<keyword evidence="3" id="KW-1185">Reference proteome</keyword>
<dbReference type="Gene3D" id="2.60.120.10">
    <property type="entry name" value="Jelly Rolls"/>
    <property type="match status" value="1"/>
</dbReference>
<dbReference type="Proteomes" id="UP000031637">
    <property type="component" value="Chromosome"/>
</dbReference>
<dbReference type="PANTHER" id="PTHR10217">
    <property type="entry name" value="VOLTAGE AND LIGAND GATED POTASSIUM CHANNEL"/>
    <property type="match status" value="1"/>
</dbReference>
<dbReference type="GO" id="GO:0005249">
    <property type="term" value="F:voltage-gated potassium channel activity"/>
    <property type="evidence" value="ECO:0007669"/>
    <property type="project" value="TreeGrafter"/>
</dbReference>
<dbReference type="STRING" id="1223802.SUTH_02409"/>
<dbReference type="HOGENOM" id="CLU_1618164_0_0_4"/>
<dbReference type="Pfam" id="PF00027">
    <property type="entry name" value="cNMP_binding"/>
    <property type="match status" value="1"/>
</dbReference>
<reference evidence="2 3" key="1">
    <citation type="journal article" date="2014" name="Syst. Appl. Microbiol.">
        <title>Complete genomes of freshwater sulfur oxidizers Sulfuricella denitrificans skB26 and Sulfuritalea hydrogenivorans sk43H: genetic insights into the sulfur oxidation pathway of betaproteobacteria.</title>
        <authorList>
            <person name="Watanabe T."/>
            <person name="Kojima H."/>
            <person name="Fukui M."/>
        </authorList>
    </citation>
    <scope>NUCLEOTIDE SEQUENCE [LARGE SCALE GENOMIC DNA]</scope>
    <source>
        <strain evidence="2">DSM22779</strain>
    </source>
</reference>
<dbReference type="GO" id="GO:0005886">
    <property type="term" value="C:plasma membrane"/>
    <property type="evidence" value="ECO:0007669"/>
    <property type="project" value="TreeGrafter"/>
</dbReference>
<dbReference type="InterPro" id="IPR000595">
    <property type="entry name" value="cNMP-bd_dom"/>
</dbReference>
<accession>W0SGN0</accession>
<evidence type="ECO:0000313" key="3">
    <source>
        <dbReference type="Proteomes" id="UP000031637"/>
    </source>
</evidence>
<dbReference type="CDD" id="cd00038">
    <property type="entry name" value="CAP_ED"/>
    <property type="match status" value="1"/>
</dbReference>
<gene>
    <name evidence="2" type="ORF">SUTH_02409</name>
</gene>
<dbReference type="GO" id="GO:0042391">
    <property type="term" value="P:regulation of membrane potential"/>
    <property type="evidence" value="ECO:0007669"/>
    <property type="project" value="TreeGrafter"/>
</dbReference>
<dbReference type="InterPro" id="IPR050818">
    <property type="entry name" value="KCNH_animal-type"/>
</dbReference>